<dbReference type="EMBL" id="PEBV01000041">
    <property type="protein sequence ID" value="PTQ51595.1"/>
    <property type="molecule type" value="Genomic_DNA"/>
</dbReference>
<reference evidence="1 2" key="1">
    <citation type="submission" date="2017-08" db="EMBL/GenBank/DDBJ databases">
        <title>Burning lignite coal seam in the remote Altai Mountains harbors a hydrogen-driven thermophilic microbial community.</title>
        <authorList>
            <person name="Kadnikov V.V."/>
            <person name="Mardanov A.V."/>
            <person name="Ivasenko D."/>
            <person name="Beletsky A.V."/>
            <person name="Karnachuk O.V."/>
            <person name="Ravin N.V."/>
        </authorList>
    </citation>
    <scope>NUCLEOTIDE SEQUENCE [LARGE SCALE GENOMIC DNA]</scope>
    <source>
        <strain evidence="1">AL33</strain>
    </source>
</reference>
<proteinExistence type="predicted"/>
<evidence type="ECO:0000313" key="2">
    <source>
        <dbReference type="Proteomes" id="UP000244180"/>
    </source>
</evidence>
<comment type="caution">
    <text evidence="1">The sequence shown here is derived from an EMBL/GenBank/DDBJ whole genome shotgun (WGS) entry which is preliminary data.</text>
</comment>
<protein>
    <recommendedName>
        <fullName evidence="3">Flp pilus assembly protein, pilin Flp</fullName>
    </recommendedName>
</protein>
<dbReference type="AlphaFoldDB" id="A0A2T5G5Z4"/>
<organism evidence="1 2">
    <name type="scientific">Hydrogenibacillus schlegelii</name>
    <name type="common">Bacillus schlegelii</name>
    <dbReference type="NCBI Taxonomy" id="1484"/>
    <lineage>
        <taxon>Bacteria</taxon>
        <taxon>Bacillati</taxon>
        <taxon>Bacillota</taxon>
        <taxon>Bacilli</taxon>
        <taxon>Bacillales</taxon>
        <taxon>Bacillales Family X. Incertae Sedis</taxon>
        <taxon>Hydrogenibacillus</taxon>
    </lineage>
</organism>
<dbReference type="Proteomes" id="UP000244180">
    <property type="component" value="Unassembled WGS sequence"/>
</dbReference>
<evidence type="ECO:0000313" key="1">
    <source>
        <dbReference type="EMBL" id="PTQ51595.1"/>
    </source>
</evidence>
<sequence>MMLTTLKAFIKDERGSQFIENGLWIGLVVLTLAGAGVALAKTINSKYGAINTEINKVTVPTIGQ</sequence>
<evidence type="ECO:0008006" key="3">
    <source>
        <dbReference type="Google" id="ProtNLM"/>
    </source>
</evidence>
<name>A0A2T5G5Z4_HYDSH</name>
<accession>A0A2T5G5Z4</accession>
<gene>
    <name evidence="1" type="ORF">HSCHL_1298</name>
</gene>